<keyword evidence="3" id="KW-1185">Reference proteome</keyword>
<comment type="caution">
    <text evidence="2">The sequence shown here is derived from an EMBL/GenBank/DDBJ whole genome shotgun (WGS) entry which is preliminary data.</text>
</comment>
<dbReference type="InterPro" id="IPR005646">
    <property type="entry name" value="FapA"/>
</dbReference>
<dbReference type="Proteomes" id="UP001249020">
    <property type="component" value="Unassembled WGS sequence"/>
</dbReference>
<dbReference type="InterPro" id="IPR046865">
    <property type="entry name" value="FapA_b_solenoid"/>
</dbReference>
<accession>A0AAW8QZD9</accession>
<organism evidence="2 3">
    <name type="scientific">Brumicola blandensis</name>
    <dbReference type="NCBI Taxonomy" id="3075611"/>
    <lineage>
        <taxon>Bacteria</taxon>
        <taxon>Pseudomonadati</taxon>
        <taxon>Pseudomonadota</taxon>
        <taxon>Gammaproteobacteria</taxon>
        <taxon>Alteromonadales</taxon>
        <taxon>Alteromonadaceae</taxon>
        <taxon>Brumicola</taxon>
    </lineage>
</organism>
<dbReference type="PANTHER" id="PTHR38032:SF1">
    <property type="entry name" value="RNA-BINDING PROTEIN KHPB N-TERMINAL DOMAIN-CONTAINING PROTEIN"/>
    <property type="match status" value="1"/>
</dbReference>
<dbReference type="InterPro" id="IPR046866">
    <property type="entry name" value="FapA_N"/>
</dbReference>
<dbReference type="PANTHER" id="PTHR38032">
    <property type="entry name" value="POLYMERASE-RELATED"/>
    <property type="match status" value="1"/>
</dbReference>
<feature type="domain" description="Flagellar Assembly Protein A N-terminal region" evidence="1">
    <location>
        <begin position="84"/>
        <end position="262"/>
    </location>
</feature>
<dbReference type="Pfam" id="PF03961">
    <property type="entry name" value="FapA"/>
    <property type="match status" value="1"/>
</dbReference>
<gene>
    <name evidence="2" type="ORF">RM544_02175</name>
</gene>
<dbReference type="EMBL" id="JAVRIE010000001">
    <property type="protein sequence ID" value="MDT0581333.1"/>
    <property type="molecule type" value="Genomic_DNA"/>
</dbReference>
<sequence>MMKGVTLTANSSTKQLTATVDPLLLEGELKPASLEAYVMSSEHNSYFMLTNAIASLCEKANAAKLSQSVEEQKIVIGEVRDAAISIEIADDKMSAQLTIEAPYSGSVPSYENILALLNQQGVTRGISKKRVISLIEQASTAPSGAEFTNDVAKGLPSRDGKPSYIKPLVPNALDRILQPQDAGDDKVDMRNLGDILCVPAKTPVARRQAPSKGRIGYNVAGEALTPEAGEWKEVKLGHNTTLKPQDENTIIATVTGQPKFENGVMCVDDTFQTKGVNVGTGNINYEGAVLVNGDVTESMQVIAKGDVTINGFVESATIRAGGDIIITEGAMGKMNEEDCQLIAKGSVFVQHGQGLNITAGKNLNVRKQLAYSKVKCQGKVTIGDPEKPQGNLFASEIHCGNTLAAGTVGAISGSALIIDFSDGINQLNTRYDAILTSLKQLRENNFDHEVKLREIHSRHIPNSLLNQVEKIDSAFESEKHLLKWLEDIEAEMRQAKIDYEVNARVVANKELFHGVSVKQNKRNWRSEKDYKRSVVRLVGGKWTYEPLV</sequence>
<protein>
    <submittedName>
        <fullName evidence="2">FapA family protein</fullName>
    </submittedName>
</protein>
<dbReference type="AlphaFoldDB" id="A0AAW8QZD9"/>
<dbReference type="Pfam" id="PF20250">
    <property type="entry name" value="FapA_N"/>
    <property type="match status" value="1"/>
</dbReference>
<name>A0AAW8QZD9_9ALTE</name>
<dbReference type="RefSeq" id="WP_311360140.1">
    <property type="nucleotide sequence ID" value="NZ_JAVRIE010000001.1"/>
</dbReference>
<evidence type="ECO:0000313" key="2">
    <source>
        <dbReference type="EMBL" id="MDT0581333.1"/>
    </source>
</evidence>
<evidence type="ECO:0000259" key="1">
    <source>
        <dbReference type="Pfam" id="PF20250"/>
    </source>
</evidence>
<proteinExistence type="predicted"/>
<reference evidence="2 3" key="1">
    <citation type="submission" date="2023-09" db="EMBL/GenBank/DDBJ databases">
        <authorList>
            <person name="Rey-Velasco X."/>
        </authorList>
    </citation>
    <scope>NUCLEOTIDE SEQUENCE [LARGE SCALE GENOMIC DNA]</scope>
    <source>
        <strain evidence="2 3">W409</strain>
    </source>
</reference>
<evidence type="ECO:0000313" key="3">
    <source>
        <dbReference type="Proteomes" id="UP001249020"/>
    </source>
</evidence>